<dbReference type="Pfam" id="PF00563">
    <property type="entry name" value="EAL"/>
    <property type="match status" value="1"/>
</dbReference>
<evidence type="ECO:0000313" key="3">
    <source>
        <dbReference type="Proteomes" id="UP001163293"/>
    </source>
</evidence>
<keyword evidence="3" id="KW-1185">Reference proteome</keyword>
<evidence type="ECO:0000313" key="2">
    <source>
        <dbReference type="EMBL" id="UYV97539.1"/>
    </source>
</evidence>
<dbReference type="Proteomes" id="UP001163293">
    <property type="component" value="Chromosome"/>
</dbReference>
<dbReference type="AlphaFoldDB" id="A0AAX3EKC2"/>
<accession>A0AAX3EKC2</accession>
<organism evidence="2 3">
    <name type="scientific">Paenarthrobacter ureafaciens</name>
    <dbReference type="NCBI Taxonomy" id="37931"/>
    <lineage>
        <taxon>Bacteria</taxon>
        <taxon>Bacillati</taxon>
        <taxon>Actinomycetota</taxon>
        <taxon>Actinomycetes</taxon>
        <taxon>Micrococcales</taxon>
        <taxon>Micrococcaceae</taxon>
        <taxon>Paenarthrobacter</taxon>
    </lineage>
</organism>
<dbReference type="SMART" id="SM00052">
    <property type="entry name" value="EAL"/>
    <property type="match status" value="1"/>
</dbReference>
<dbReference type="Gene3D" id="3.20.20.450">
    <property type="entry name" value="EAL domain"/>
    <property type="match status" value="1"/>
</dbReference>
<dbReference type="EMBL" id="CP101185">
    <property type="protein sequence ID" value="UYV97539.1"/>
    <property type="molecule type" value="Genomic_DNA"/>
</dbReference>
<dbReference type="GO" id="GO:0071111">
    <property type="term" value="F:cyclic-guanylate-specific phosphodiesterase activity"/>
    <property type="evidence" value="ECO:0007669"/>
    <property type="project" value="InterPro"/>
</dbReference>
<proteinExistence type="predicted"/>
<evidence type="ECO:0000259" key="1">
    <source>
        <dbReference type="PROSITE" id="PS50883"/>
    </source>
</evidence>
<reference evidence="2" key="1">
    <citation type="submission" date="2022-07" db="EMBL/GenBank/DDBJ databases">
        <authorList>
            <person name="Wu T."/>
        </authorList>
    </citation>
    <scope>NUCLEOTIDE SEQUENCE</scope>
    <source>
        <strain evidence="2">SD-1</strain>
    </source>
</reference>
<dbReference type="PANTHER" id="PTHR33121">
    <property type="entry name" value="CYCLIC DI-GMP PHOSPHODIESTERASE PDEF"/>
    <property type="match status" value="1"/>
</dbReference>
<dbReference type="SUPFAM" id="SSF141868">
    <property type="entry name" value="EAL domain-like"/>
    <property type="match status" value="1"/>
</dbReference>
<name>A0AAX3EKC2_PAEUR</name>
<gene>
    <name evidence="2" type="ORF">NL394_21345</name>
</gene>
<protein>
    <submittedName>
        <fullName evidence="2">EAL domain-containing protein</fullName>
    </submittedName>
</protein>
<dbReference type="InterPro" id="IPR050706">
    <property type="entry name" value="Cyclic-di-GMP_PDE-like"/>
</dbReference>
<dbReference type="RefSeq" id="WP_259362751.1">
    <property type="nucleotide sequence ID" value="NZ_CP043010.1"/>
</dbReference>
<dbReference type="PROSITE" id="PS50883">
    <property type="entry name" value="EAL"/>
    <property type="match status" value="1"/>
</dbReference>
<dbReference type="CDD" id="cd01948">
    <property type="entry name" value="EAL"/>
    <property type="match status" value="1"/>
</dbReference>
<dbReference type="InterPro" id="IPR035919">
    <property type="entry name" value="EAL_sf"/>
</dbReference>
<feature type="domain" description="EAL" evidence="1">
    <location>
        <begin position="12"/>
        <end position="176"/>
    </location>
</feature>
<dbReference type="InterPro" id="IPR001633">
    <property type="entry name" value="EAL_dom"/>
</dbReference>
<dbReference type="PANTHER" id="PTHR33121:SF76">
    <property type="entry name" value="SIGNALING PROTEIN"/>
    <property type="match status" value="1"/>
</dbReference>
<sequence>MGLKFQASNQEVFEIEAHLERLFATRTLVTAFQPIRDLASVEVVGVEALTRFVCSPLRSPDQWFREAEAVGRGTDLEFLALETALRAAADLPEHLYVGVNLSPRACLDPRLSEAIRRSRMKPRRIVVELTEHSVVANYADLMAALASLREDGLRLAIDDACNGFSSLRHLPCLAPR</sequence>